<protein>
    <submittedName>
        <fullName evidence="2">Cyclic di-GMP phosphodiesterase response regulator RpfG</fullName>
        <ecNumber evidence="2">3.1.4.52</ecNumber>
    </submittedName>
</protein>
<reference evidence="3" key="1">
    <citation type="submission" date="2015-07" db="EMBL/GenBank/DDBJ databases">
        <authorList>
            <person name="Rodrigo-Torres Lidia"/>
            <person name="Arahal R.David."/>
        </authorList>
    </citation>
    <scope>NUCLEOTIDE SEQUENCE [LARGE SCALE GENOMIC DNA]</scope>
    <source>
        <strain evidence="3">CECT 5096</strain>
    </source>
</reference>
<gene>
    <name evidence="2" type="primary">rpfG_1</name>
    <name evidence="2" type="ORF">LA5096_05220</name>
</gene>
<dbReference type="Pfam" id="PF13487">
    <property type="entry name" value="HD_5"/>
    <property type="match status" value="1"/>
</dbReference>
<dbReference type="SUPFAM" id="SSF109604">
    <property type="entry name" value="HD-domain/PDEase-like"/>
    <property type="match status" value="1"/>
</dbReference>
<dbReference type="RefSeq" id="WP_055117904.1">
    <property type="nucleotide sequence ID" value="NZ_CXWA01000004.1"/>
</dbReference>
<dbReference type="InterPro" id="IPR003607">
    <property type="entry name" value="HD/PDEase_dom"/>
</dbReference>
<dbReference type="EC" id="3.1.4.52" evidence="2"/>
<dbReference type="EMBL" id="CXWC01000013">
    <property type="protein sequence ID" value="CTQ77600.1"/>
    <property type="molecule type" value="Genomic_DNA"/>
</dbReference>
<proteinExistence type="predicted"/>
<sequence>MQIVLISDGPLPLDSPVRKLPFFFPSRLIDMDKVSPDTVGDAKLAVVELLEATNAGLTALKASWNSIATIPVICLVSHKVRREVIQASALGNTETLERDAPFALLLKRVKTLVETDILEALPRNTPTQTAEAYNKSNSFLESLCFSTVEGAKVRINLMNESAEEMLTALTKDGLSCWLNAVGTHHSATYCHSLQVAGLAGMLAKHLGWSEEDCKEVIAGGLVHDVGKTRIPLTILDKPGKLTKEERDIVDRHPMFGRDILKSRLEVSPDIKRMAIQHHEFLDGSGYPNRLKADRIIPKVRLITVCDIFAALTEERTYKESMPMRTALSVLKDMGPKLDQKMVANLAEMLFGRAFGGVSRQAPAA</sequence>
<feature type="domain" description="HD-GYP" evidence="1">
    <location>
        <begin position="166"/>
        <end position="362"/>
    </location>
</feature>
<organism evidence="2 3">
    <name type="scientific">Roseibium album</name>
    <dbReference type="NCBI Taxonomy" id="311410"/>
    <lineage>
        <taxon>Bacteria</taxon>
        <taxon>Pseudomonadati</taxon>
        <taxon>Pseudomonadota</taxon>
        <taxon>Alphaproteobacteria</taxon>
        <taxon>Hyphomicrobiales</taxon>
        <taxon>Stappiaceae</taxon>
        <taxon>Roseibium</taxon>
    </lineage>
</organism>
<dbReference type="PANTHER" id="PTHR43155:SF2">
    <property type="entry name" value="CYCLIC DI-GMP PHOSPHODIESTERASE PA4108"/>
    <property type="match status" value="1"/>
</dbReference>
<evidence type="ECO:0000313" key="2">
    <source>
        <dbReference type="EMBL" id="CTQ77600.1"/>
    </source>
</evidence>
<dbReference type="PROSITE" id="PS51832">
    <property type="entry name" value="HD_GYP"/>
    <property type="match status" value="1"/>
</dbReference>
<dbReference type="NCBIfam" id="TIGR00277">
    <property type="entry name" value="HDIG"/>
    <property type="match status" value="1"/>
</dbReference>
<dbReference type="GeneID" id="97672477"/>
<keyword evidence="3" id="KW-1185">Reference proteome</keyword>
<dbReference type="InterPro" id="IPR037522">
    <property type="entry name" value="HD_GYP_dom"/>
</dbReference>
<dbReference type="Proteomes" id="UP000049983">
    <property type="component" value="Unassembled WGS sequence"/>
</dbReference>
<dbReference type="Gene3D" id="1.10.3210.10">
    <property type="entry name" value="Hypothetical protein af1432"/>
    <property type="match status" value="1"/>
</dbReference>
<dbReference type="SMART" id="SM00471">
    <property type="entry name" value="HDc"/>
    <property type="match status" value="1"/>
</dbReference>
<dbReference type="PANTHER" id="PTHR43155">
    <property type="entry name" value="CYCLIC DI-GMP PHOSPHODIESTERASE PA4108-RELATED"/>
    <property type="match status" value="1"/>
</dbReference>
<keyword evidence="2" id="KW-0378">Hydrolase</keyword>
<accession>A0A0M7ATL0</accession>
<dbReference type="CDD" id="cd00077">
    <property type="entry name" value="HDc"/>
    <property type="match status" value="1"/>
</dbReference>
<dbReference type="InterPro" id="IPR006675">
    <property type="entry name" value="HDIG_dom"/>
</dbReference>
<evidence type="ECO:0000259" key="1">
    <source>
        <dbReference type="PROSITE" id="PS51832"/>
    </source>
</evidence>
<dbReference type="STRING" id="311410.LA5095_03938"/>
<dbReference type="AlphaFoldDB" id="A0A0M7ATL0"/>
<dbReference type="OrthoDB" id="9802066at2"/>
<evidence type="ECO:0000313" key="3">
    <source>
        <dbReference type="Proteomes" id="UP000049983"/>
    </source>
</evidence>
<name>A0A0M7ATL0_9HYPH</name>
<dbReference type="GO" id="GO:0071111">
    <property type="term" value="F:cyclic-guanylate-specific phosphodiesterase activity"/>
    <property type="evidence" value="ECO:0007669"/>
    <property type="project" value="UniProtKB-EC"/>
</dbReference>